<evidence type="ECO:0000313" key="1">
    <source>
        <dbReference type="EMBL" id="KAG8075894.1"/>
    </source>
</evidence>
<name>A0A8J5TC79_ZIZPA</name>
<dbReference type="EMBL" id="JAAALK010000283">
    <property type="protein sequence ID" value="KAG8075894.1"/>
    <property type="molecule type" value="Genomic_DNA"/>
</dbReference>
<reference evidence="1" key="2">
    <citation type="submission" date="2021-02" db="EMBL/GenBank/DDBJ databases">
        <authorList>
            <person name="Kimball J.A."/>
            <person name="Haas M.W."/>
            <person name="Macchietto M."/>
            <person name="Kono T."/>
            <person name="Duquette J."/>
            <person name="Shao M."/>
        </authorList>
    </citation>
    <scope>NUCLEOTIDE SEQUENCE</scope>
    <source>
        <tissue evidence="1">Fresh leaf tissue</tissue>
    </source>
</reference>
<comment type="caution">
    <text evidence="1">The sequence shown here is derived from an EMBL/GenBank/DDBJ whole genome shotgun (WGS) entry which is preliminary data.</text>
</comment>
<evidence type="ECO:0000313" key="2">
    <source>
        <dbReference type="Proteomes" id="UP000729402"/>
    </source>
</evidence>
<gene>
    <name evidence="1" type="ORF">GUJ93_ZPchr0006g41309</name>
</gene>
<sequence>MEKKLVSTKLGDKAWEVICDGALRCAIFHFVGSVYIAMMEEDVMVVEAEPTHPRTLLTAPWPHKEWNTVQMVNYSINKLCVLGNKVQHRARASNDHKMMHKLFHLDSNTMMLIRMTNLASVSCSLVNTMAASSSQPDIWTL</sequence>
<dbReference type="OrthoDB" id="730275at2759"/>
<dbReference type="Proteomes" id="UP000729402">
    <property type="component" value="Unassembled WGS sequence"/>
</dbReference>
<reference evidence="1" key="1">
    <citation type="journal article" date="2021" name="bioRxiv">
        <title>Whole Genome Assembly and Annotation of Northern Wild Rice, Zizania palustris L., Supports a Whole Genome Duplication in the Zizania Genus.</title>
        <authorList>
            <person name="Haas M."/>
            <person name="Kono T."/>
            <person name="Macchietto M."/>
            <person name="Millas R."/>
            <person name="McGilp L."/>
            <person name="Shao M."/>
            <person name="Duquette J."/>
            <person name="Hirsch C.N."/>
            <person name="Kimball J."/>
        </authorList>
    </citation>
    <scope>NUCLEOTIDE SEQUENCE</scope>
    <source>
        <tissue evidence="1">Fresh leaf tissue</tissue>
    </source>
</reference>
<accession>A0A8J5TC79</accession>
<protein>
    <submittedName>
        <fullName evidence="1">Uncharacterized protein</fullName>
    </submittedName>
</protein>
<keyword evidence="2" id="KW-1185">Reference proteome</keyword>
<dbReference type="AlphaFoldDB" id="A0A8J5TC79"/>
<proteinExistence type="predicted"/>
<organism evidence="1 2">
    <name type="scientific">Zizania palustris</name>
    <name type="common">Northern wild rice</name>
    <dbReference type="NCBI Taxonomy" id="103762"/>
    <lineage>
        <taxon>Eukaryota</taxon>
        <taxon>Viridiplantae</taxon>
        <taxon>Streptophyta</taxon>
        <taxon>Embryophyta</taxon>
        <taxon>Tracheophyta</taxon>
        <taxon>Spermatophyta</taxon>
        <taxon>Magnoliopsida</taxon>
        <taxon>Liliopsida</taxon>
        <taxon>Poales</taxon>
        <taxon>Poaceae</taxon>
        <taxon>BOP clade</taxon>
        <taxon>Oryzoideae</taxon>
        <taxon>Oryzeae</taxon>
        <taxon>Zizaniinae</taxon>
        <taxon>Zizania</taxon>
    </lineage>
</organism>